<dbReference type="Proteomes" id="UP000245884">
    <property type="component" value="Unassembled WGS sequence"/>
</dbReference>
<feature type="compositionally biased region" description="Basic and acidic residues" evidence="10">
    <location>
        <begin position="771"/>
        <end position="782"/>
    </location>
</feature>
<dbReference type="InterPro" id="IPR016849">
    <property type="entry name" value="Rtt109"/>
</dbReference>
<comment type="subcellular location">
    <subcellularLocation>
        <location evidence="1">Nucleus</location>
    </subcellularLocation>
</comment>
<keyword evidence="7" id="KW-0804">Transcription</keyword>
<evidence type="ECO:0000256" key="4">
    <source>
        <dbReference type="ARBA" id="ARBA00022763"/>
    </source>
</evidence>
<evidence type="ECO:0000256" key="1">
    <source>
        <dbReference type="ARBA" id="ARBA00004123"/>
    </source>
</evidence>
<dbReference type="EMBL" id="KZ819670">
    <property type="protein sequence ID" value="PWN26893.1"/>
    <property type="molecule type" value="Genomic_DNA"/>
</dbReference>
<dbReference type="InterPro" id="IPR013178">
    <property type="entry name" value="Histone_AcTrfase_Rtt109/CBP"/>
</dbReference>
<dbReference type="PANTHER" id="PTHR31571">
    <property type="entry name" value="ALTERED INHERITANCE OF MITOCHONDRIA PROTEIN 6"/>
    <property type="match status" value="1"/>
</dbReference>
<evidence type="ECO:0000256" key="5">
    <source>
        <dbReference type="ARBA" id="ARBA00022990"/>
    </source>
</evidence>
<keyword evidence="8" id="KW-0539">Nucleus</keyword>
<dbReference type="EC" id="2.3.1.48" evidence="2"/>
<comment type="catalytic activity">
    <reaction evidence="9">
        <text>L-lysyl-[histone] + acetyl-CoA = N(6)-acetyl-L-lysyl-[histone] + CoA + H(+)</text>
        <dbReference type="Rhea" id="RHEA:21992"/>
        <dbReference type="Rhea" id="RHEA-COMP:9845"/>
        <dbReference type="Rhea" id="RHEA-COMP:11338"/>
        <dbReference type="ChEBI" id="CHEBI:15378"/>
        <dbReference type="ChEBI" id="CHEBI:29969"/>
        <dbReference type="ChEBI" id="CHEBI:57287"/>
        <dbReference type="ChEBI" id="CHEBI:57288"/>
        <dbReference type="ChEBI" id="CHEBI:61930"/>
        <dbReference type="EC" id="2.3.1.48"/>
    </reaction>
    <physiologicalReaction direction="left-to-right" evidence="9">
        <dbReference type="Rhea" id="RHEA:21993"/>
    </physiologicalReaction>
</comment>
<feature type="compositionally biased region" description="Low complexity" evidence="10">
    <location>
        <begin position="489"/>
        <end position="513"/>
    </location>
</feature>
<dbReference type="RefSeq" id="XP_025361505.1">
    <property type="nucleotide sequence ID" value="XM_025506467.1"/>
</dbReference>
<protein>
    <recommendedName>
        <fullName evidence="2">histone acetyltransferase</fullName>
        <ecNumber evidence="2">2.3.1.48</ecNumber>
    </recommendedName>
</protein>
<feature type="region of interest" description="Disordered" evidence="10">
    <location>
        <begin position="1"/>
        <end position="32"/>
    </location>
</feature>
<evidence type="ECO:0000256" key="7">
    <source>
        <dbReference type="ARBA" id="ARBA00023163"/>
    </source>
</evidence>
<reference evidence="11 12" key="1">
    <citation type="journal article" date="2018" name="Mol. Biol. Evol.">
        <title>Broad Genomic Sampling Reveals a Smut Pathogenic Ancestry of the Fungal Clade Ustilaginomycotina.</title>
        <authorList>
            <person name="Kijpornyongpan T."/>
            <person name="Mondo S.J."/>
            <person name="Barry K."/>
            <person name="Sandor L."/>
            <person name="Lee J."/>
            <person name="Lipzen A."/>
            <person name="Pangilinan J."/>
            <person name="LaButti K."/>
            <person name="Hainaut M."/>
            <person name="Henrissat B."/>
            <person name="Grigoriev I.V."/>
            <person name="Spatafora J.W."/>
            <person name="Aime M.C."/>
        </authorList>
    </citation>
    <scope>NUCLEOTIDE SEQUENCE [LARGE SCALE GENOMIC DNA]</scope>
    <source>
        <strain evidence="11 12">MCA 5214</strain>
    </source>
</reference>
<evidence type="ECO:0000256" key="6">
    <source>
        <dbReference type="ARBA" id="ARBA00023015"/>
    </source>
</evidence>
<dbReference type="GO" id="GO:0032931">
    <property type="term" value="F:histone H3K56 acetyltransferase activity"/>
    <property type="evidence" value="ECO:0007669"/>
    <property type="project" value="TreeGrafter"/>
</dbReference>
<dbReference type="GeneID" id="37028290"/>
<dbReference type="OrthoDB" id="3361892at2759"/>
<evidence type="ECO:0000256" key="9">
    <source>
        <dbReference type="ARBA" id="ARBA00048940"/>
    </source>
</evidence>
<feature type="compositionally biased region" description="Low complexity" evidence="10">
    <location>
        <begin position="573"/>
        <end position="602"/>
    </location>
</feature>
<evidence type="ECO:0000313" key="11">
    <source>
        <dbReference type="EMBL" id="PWN26893.1"/>
    </source>
</evidence>
<feature type="region of interest" description="Disordered" evidence="10">
    <location>
        <begin position="444"/>
        <end position="537"/>
    </location>
</feature>
<dbReference type="GO" id="GO:0006974">
    <property type="term" value="P:DNA damage response"/>
    <property type="evidence" value="ECO:0007669"/>
    <property type="project" value="UniProtKB-KW"/>
</dbReference>
<dbReference type="SMART" id="SM01250">
    <property type="entry name" value="KAT11"/>
    <property type="match status" value="1"/>
</dbReference>
<keyword evidence="3" id="KW-0808">Transferase</keyword>
<dbReference type="GO" id="GO:0006355">
    <property type="term" value="P:regulation of DNA-templated transcription"/>
    <property type="evidence" value="ECO:0007669"/>
    <property type="project" value="InterPro"/>
</dbReference>
<keyword evidence="12" id="KW-1185">Reference proteome</keyword>
<feature type="region of interest" description="Disordered" evidence="10">
    <location>
        <begin position="555"/>
        <end position="606"/>
    </location>
</feature>
<evidence type="ECO:0000256" key="2">
    <source>
        <dbReference type="ARBA" id="ARBA00013184"/>
    </source>
</evidence>
<keyword evidence="6" id="KW-0805">Transcription regulation</keyword>
<feature type="compositionally biased region" description="Low complexity" evidence="10">
    <location>
        <begin position="444"/>
        <end position="458"/>
    </location>
</feature>
<gene>
    <name evidence="11" type="ORF">BDZ90DRAFT_232988</name>
</gene>
<name>A0A316USP0_9BASI</name>
<feature type="region of interest" description="Disordered" evidence="10">
    <location>
        <begin position="400"/>
        <end position="420"/>
    </location>
</feature>
<organism evidence="11 12">
    <name type="scientific">Jaminaea rosea</name>
    <dbReference type="NCBI Taxonomy" id="1569628"/>
    <lineage>
        <taxon>Eukaryota</taxon>
        <taxon>Fungi</taxon>
        <taxon>Dikarya</taxon>
        <taxon>Basidiomycota</taxon>
        <taxon>Ustilaginomycotina</taxon>
        <taxon>Exobasidiomycetes</taxon>
        <taxon>Microstromatales</taxon>
        <taxon>Microstromatales incertae sedis</taxon>
        <taxon>Jaminaea</taxon>
    </lineage>
</organism>
<evidence type="ECO:0000313" key="12">
    <source>
        <dbReference type="Proteomes" id="UP000245884"/>
    </source>
</evidence>
<keyword evidence="4" id="KW-0227">DNA damage</keyword>
<dbReference type="InterPro" id="IPR051236">
    <property type="entry name" value="HAT_RTT109-like"/>
</dbReference>
<evidence type="ECO:0000256" key="3">
    <source>
        <dbReference type="ARBA" id="ARBA00022679"/>
    </source>
</evidence>
<sequence length="796" mass="86990">MRSSRRNGINTNTTSKGPATSSTSTRHAPLSPSQPLLNHLIANVRSLPKCSLPTGSGHLTLSVLFSPPRMAKVLYPWAHLDDPRGIAAGSRPFPQQTVQTWEEMVFFHAEWRRADQHEDDVKMICAIEAYNYSLPEYGSQVFYLSKLDTTGWAPRLQSAKVQKHLLLDGGKGPSPSSGSAGPVTSLTTHLTVSFLSYFLSLRHKPSLPTPSRPLRHSSCHILARAQEAYIFPNSPENPAKKPLSDAKLVVWWRQTLSQVVEAVRVYHAGVKEGSKGEGKSNGGLPQQPRIDACYMIPGLEKLESHPLVPLPPSMLGKSESDSPLARAQWRYGHPYSTAGSGRHIEDLPPLPLHLPLPAGAVVSSSREHQRGIATLLPRFEDDPQSRFLDELAGEGDEIGKFGHLLRPPPTSGTTSTAPQQNMDVESQATLLDEDSQMTLLGYETGMTSRSNSGNGSSTAIESQPFDPRPQRTPKKPRLAERVMDLRAATPPRRSFSNSTSTPPTSRPSSPMSSPGGGPVRRSPRKHSPVKAAVTDGELLNSPSVSEIVMTTRSGLVRTPSVSPTKRVRPNGATTSSPSTSSSQTLHAPSSPLAPTTAAVSSTGPRLTQPQLSALRSRLALDAVSPDEFWERMAFRQECSSGNLVGSFFLGVTLPSASRRDAKEDEEMIPASLERPTHTIPLRELSKAMRTNLQLDDCYWQRDRDAVELTQYFDEERGKLLCHSGRLEESEKIEGEEGWRVGRGVVWDDVLLEGFGQREVDKAKEAALKEIGEGQAEATERKPVTMLSVKRKKPPTA</sequence>
<evidence type="ECO:0000256" key="10">
    <source>
        <dbReference type="SAM" id="MobiDB-lite"/>
    </source>
</evidence>
<dbReference type="Pfam" id="PF08214">
    <property type="entry name" value="HAT_KAT11"/>
    <property type="match status" value="1"/>
</dbReference>
<dbReference type="PANTHER" id="PTHR31571:SF2">
    <property type="entry name" value="HISTONE ACETYLTRANSFERASE RTT109"/>
    <property type="match status" value="1"/>
</dbReference>
<accession>A0A316USP0</accession>
<feature type="region of interest" description="Disordered" evidence="10">
    <location>
        <begin position="771"/>
        <end position="796"/>
    </location>
</feature>
<dbReference type="AlphaFoldDB" id="A0A316USP0"/>
<evidence type="ECO:0000256" key="8">
    <source>
        <dbReference type="ARBA" id="ARBA00023242"/>
    </source>
</evidence>
<dbReference type="PROSITE" id="PS51728">
    <property type="entry name" value="RTT109_HAT"/>
    <property type="match status" value="1"/>
</dbReference>
<keyword evidence="5" id="KW-0007">Acetylation</keyword>
<dbReference type="GO" id="GO:0005634">
    <property type="term" value="C:nucleus"/>
    <property type="evidence" value="ECO:0007669"/>
    <property type="project" value="UniProtKB-SubCell"/>
</dbReference>
<proteinExistence type="predicted"/>